<accession>A0A2I0T9H0</accession>
<keyword evidence="2" id="KW-1185">Reference proteome</keyword>
<evidence type="ECO:0000313" key="2">
    <source>
        <dbReference type="Proteomes" id="UP000233556"/>
    </source>
</evidence>
<gene>
    <name evidence="1" type="ORF">llap_19244</name>
</gene>
<evidence type="ECO:0000313" key="1">
    <source>
        <dbReference type="EMBL" id="PKU30453.1"/>
    </source>
</evidence>
<proteinExistence type="predicted"/>
<dbReference type="EMBL" id="KZ514658">
    <property type="protein sequence ID" value="PKU30453.1"/>
    <property type="molecule type" value="Genomic_DNA"/>
</dbReference>
<name>A0A2I0T9H0_LIMLA</name>
<dbReference type="Proteomes" id="UP000233556">
    <property type="component" value="Unassembled WGS sequence"/>
</dbReference>
<reference evidence="2" key="1">
    <citation type="submission" date="2017-11" db="EMBL/GenBank/DDBJ databases">
        <authorList>
            <person name="Lima N.C."/>
            <person name="Parody-Merino A.M."/>
            <person name="Battley P.F."/>
            <person name="Fidler A.E."/>
            <person name="Prosdocimi F."/>
        </authorList>
    </citation>
    <scope>NUCLEOTIDE SEQUENCE [LARGE SCALE GENOMIC DNA]</scope>
</reference>
<reference evidence="2" key="2">
    <citation type="submission" date="2017-12" db="EMBL/GenBank/DDBJ databases">
        <title>Genome sequence of the Bar-tailed Godwit (Limosa lapponica baueri).</title>
        <authorList>
            <person name="Lima N.C.B."/>
            <person name="Parody-Merino A.M."/>
            <person name="Battley P.F."/>
            <person name="Fidler A.E."/>
            <person name="Prosdocimi F."/>
        </authorList>
    </citation>
    <scope>NUCLEOTIDE SEQUENCE [LARGE SCALE GENOMIC DNA]</scope>
</reference>
<sequence>MPFDQASQSHTATDRTVNADSDLSDVATLFSLFQQGIKGLLLPCAADGTGPCSSAPACWLSHSPAHGRSQHLPPPAASMATLHARTSHIVQKLFIFRVIRPMFIVYAKEWYAERPLLILIAITTKVRSGIQLLSVTESSLGLFPVPAGDVIVILGA</sequence>
<protein>
    <submittedName>
        <fullName evidence="1">Uncharacterized protein</fullName>
    </submittedName>
</protein>
<dbReference type="AlphaFoldDB" id="A0A2I0T9H0"/>
<organism evidence="1 2">
    <name type="scientific">Limosa lapponica baueri</name>
    <dbReference type="NCBI Taxonomy" id="1758121"/>
    <lineage>
        <taxon>Eukaryota</taxon>
        <taxon>Metazoa</taxon>
        <taxon>Chordata</taxon>
        <taxon>Craniata</taxon>
        <taxon>Vertebrata</taxon>
        <taxon>Euteleostomi</taxon>
        <taxon>Archelosauria</taxon>
        <taxon>Archosauria</taxon>
        <taxon>Dinosauria</taxon>
        <taxon>Saurischia</taxon>
        <taxon>Theropoda</taxon>
        <taxon>Coelurosauria</taxon>
        <taxon>Aves</taxon>
        <taxon>Neognathae</taxon>
        <taxon>Neoaves</taxon>
        <taxon>Charadriiformes</taxon>
        <taxon>Scolopacidae</taxon>
        <taxon>Limosa</taxon>
    </lineage>
</organism>